<gene>
    <name evidence="5" type="ORF">MFLAVUS_002739</name>
</gene>
<keyword evidence="3" id="KW-0812">Transmembrane</keyword>
<name>A0ABP9YR55_9FUNG</name>
<keyword evidence="1" id="KW-0175">Coiled coil</keyword>
<feature type="transmembrane region" description="Helical" evidence="3">
    <location>
        <begin position="472"/>
        <end position="495"/>
    </location>
</feature>
<keyword evidence="3" id="KW-0472">Membrane</keyword>
<dbReference type="EMBL" id="BAABUK010000004">
    <property type="protein sequence ID" value="GAA5809331.1"/>
    <property type="molecule type" value="Genomic_DNA"/>
</dbReference>
<evidence type="ECO:0000256" key="1">
    <source>
        <dbReference type="SAM" id="Coils"/>
    </source>
</evidence>
<organism evidence="5 6">
    <name type="scientific">Mucor flavus</name>
    <dbReference type="NCBI Taxonomy" id="439312"/>
    <lineage>
        <taxon>Eukaryota</taxon>
        <taxon>Fungi</taxon>
        <taxon>Fungi incertae sedis</taxon>
        <taxon>Mucoromycota</taxon>
        <taxon>Mucoromycotina</taxon>
        <taxon>Mucoromycetes</taxon>
        <taxon>Mucorales</taxon>
        <taxon>Mucorineae</taxon>
        <taxon>Mucoraceae</taxon>
        <taxon>Mucor</taxon>
    </lineage>
</organism>
<accession>A0ABP9YR55</accession>
<evidence type="ECO:0000256" key="2">
    <source>
        <dbReference type="SAM" id="MobiDB-lite"/>
    </source>
</evidence>
<evidence type="ECO:0000259" key="4">
    <source>
        <dbReference type="PROSITE" id="PS50192"/>
    </source>
</evidence>
<feature type="coiled-coil region" evidence="1">
    <location>
        <begin position="264"/>
        <end position="354"/>
    </location>
</feature>
<sequence>MLRKENMPQKFVLSDEQVELYIHAFFKVSPRRDNCTAPAYEWLQFLDLYNEREGHYVLNNQEMDVIRPYCEANSEVELTPDDFIRLLHLVRHNKLEPEPTHTTNGTATAAHSKPLFDSRPRSSRLLSRKKDYYSASGRASLNHPSITDDSSVKSVYSNDDAFIPPHSYTNYDSELVDTLKKSNMVATKQAKDYESKMLTMSIEHSERIALLQTRLEYMNIEAEQQKTLVMQQKHKERERLDKIGELQAIVDESEAQIITNSKKLQKKNEELDNIRTKLSSVHETLQISDTKVRHIESELYQAKERIRVLEHEKSDLQAHLEQEKVVSSDGRSELEEQQNENTKLLELIDRQKFDLDEARSGLRYHNASPALDKKLLHANQNNTGESTLAQEQVEAEYLKKIKLLESERDQCKQNMIKQQDEFDQKLSQAINEKEATIESLSSQFDKQHELIDSIQADILFFPKNKAIGIYTAVSWIFLTYHLIMLLTVLFFTSGIKPSFYFMKRLSEWYTSRV</sequence>
<evidence type="ECO:0000313" key="6">
    <source>
        <dbReference type="Proteomes" id="UP001473302"/>
    </source>
</evidence>
<feature type="coiled-coil region" evidence="1">
    <location>
        <begin position="394"/>
        <end position="421"/>
    </location>
</feature>
<evidence type="ECO:0000256" key="3">
    <source>
        <dbReference type="SAM" id="Phobius"/>
    </source>
</evidence>
<feature type="domain" description="T-SNARE coiled-coil homology" evidence="4">
    <location>
        <begin position="233"/>
        <end position="295"/>
    </location>
</feature>
<dbReference type="InterPro" id="IPR000727">
    <property type="entry name" value="T_SNARE_dom"/>
</dbReference>
<dbReference type="PROSITE" id="PS50192">
    <property type="entry name" value="T_SNARE"/>
    <property type="match status" value="1"/>
</dbReference>
<keyword evidence="3" id="KW-1133">Transmembrane helix</keyword>
<feature type="compositionally biased region" description="Low complexity" evidence="2">
    <location>
        <begin position="100"/>
        <end position="111"/>
    </location>
</feature>
<protein>
    <recommendedName>
        <fullName evidence="4">t-SNARE coiled-coil homology domain-containing protein</fullName>
    </recommendedName>
</protein>
<reference evidence="5 6" key="1">
    <citation type="submission" date="2024-04" db="EMBL/GenBank/DDBJ databases">
        <title>genome sequences of Mucor flavus KT1a and Helicostylum pulchrum KT1b strains isolated from the surface of a dry-aged beef.</title>
        <authorList>
            <person name="Toyotome T."/>
            <person name="Hosono M."/>
            <person name="Torimaru M."/>
            <person name="Fukuda K."/>
            <person name="Mikami N."/>
        </authorList>
    </citation>
    <scope>NUCLEOTIDE SEQUENCE [LARGE SCALE GENOMIC DNA]</scope>
    <source>
        <strain evidence="5 6">KT1a</strain>
    </source>
</reference>
<evidence type="ECO:0000313" key="5">
    <source>
        <dbReference type="EMBL" id="GAA5809331.1"/>
    </source>
</evidence>
<keyword evidence="6" id="KW-1185">Reference proteome</keyword>
<dbReference type="Proteomes" id="UP001473302">
    <property type="component" value="Unassembled WGS sequence"/>
</dbReference>
<proteinExistence type="predicted"/>
<comment type="caution">
    <text evidence="5">The sequence shown here is derived from an EMBL/GenBank/DDBJ whole genome shotgun (WGS) entry which is preliminary data.</text>
</comment>
<feature type="region of interest" description="Disordered" evidence="2">
    <location>
        <begin position="95"/>
        <end position="124"/>
    </location>
</feature>